<reference evidence="4 5" key="2">
    <citation type="journal article" date="2022" name="Mol. Biol. Evol.">
        <title>Comparative Genomics Reveals Insights into the Divergent Evolution of Astigmatic Mites and Household Pest Adaptations.</title>
        <authorList>
            <person name="Xiong Q."/>
            <person name="Wan A.T."/>
            <person name="Liu X."/>
            <person name="Fung C.S."/>
            <person name="Xiao X."/>
            <person name="Malainual N."/>
            <person name="Hou J."/>
            <person name="Wang L."/>
            <person name="Wang M."/>
            <person name="Yang K.Y."/>
            <person name="Cui Y."/>
            <person name="Leung E.L."/>
            <person name="Nong W."/>
            <person name="Shin S.K."/>
            <person name="Au S.W."/>
            <person name="Jeong K.Y."/>
            <person name="Chew F.T."/>
            <person name="Hui J.H."/>
            <person name="Leung T.F."/>
            <person name="Tungtrongchitr A."/>
            <person name="Zhong N."/>
            <person name="Liu Z."/>
            <person name="Tsui S.K."/>
        </authorList>
    </citation>
    <scope>NUCLEOTIDE SEQUENCE [LARGE SCALE GENOMIC DNA]</scope>
    <source>
        <strain evidence="4">Derp</strain>
    </source>
</reference>
<dbReference type="PANTHER" id="PTHR15555">
    <property type="entry name" value="ZINC FINGER HIT DOMAIN CONTAINING PROTEIN 2 PROTEIN FON -RELATED"/>
    <property type="match status" value="1"/>
</dbReference>
<dbReference type="Gene3D" id="3.30.60.190">
    <property type="match status" value="1"/>
</dbReference>
<evidence type="ECO:0000313" key="5">
    <source>
        <dbReference type="Proteomes" id="UP000887458"/>
    </source>
</evidence>
<dbReference type="CDD" id="cd23024">
    <property type="entry name" value="zf-HIT_ZNHIT2-3"/>
    <property type="match status" value="1"/>
</dbReference>
<feature type="domain" description="HIT-type" evidence="3">
    <location>
        <begin position="30"/>
        <end position="63"/>
    </location>
</feature>
<protein>
    <submittedName>
        <fullName evidence="4">Zinc finger HIT domain-containing protein 2</fullName>
    </submittedName>
</protein>
<dbReference type="EMBL" id="NJHN03000062">
    <property type="protein sequence ID" value="KAH9418891.1"/>
    <property type="molecule type" value="Genomic_DNA"/>
</dbReference>
<dbReference type="Proteomes" id="UP000887458">
    <property type="component" value="Unassembled WGS sequence"/>
</dbReference>
<keyword evidence="1" id="KW-0862">Zinc</keyword>
<evidence type="ECO:0000256" key="2">
    <source>
        <dbReference type="SAM" id="MobiDB-lite"/>
    </source>
</evidence>
<organism evidence="4 5">
    <name type="scientific">Dermatophagoides pteronyssinus</name>
    <name type="common">European house dust mite</name>
    <dbReference type="NCBI Taxonomy" id="6956"/>
    <lineage>
        <taxon>Eukaryota</taxon>
        <taxon>Metazoa</taxon>
        <taxon>Ecdysozoa</taxon>
        <taxon>Arthropoda</taxon>
        <taxon>Chelicerata</taxon>
        <taxon>Arachnida</taxon>
        <taxon>Acari</taxon>
        <taxon>Acariformes</taxon>
        <taxon>Sarcoptiformes</taxon>
        <taxon>Astigmata</taxon>
        <taxon>Psoroptidia</taxon>
        <taxon>Analgoidea</taxon>
        <taxon>Pyroglyphidae</taxon>
        <taxon>Dermatophagoidinae</taxon>
        <taxon>Dermatophagoides</taxon>
    </lineage>
</organism>
<dbReference type="SUPFAM" id="SSF144232">
    <property type="entry name" value="HIT/MYND zinc finger-like"/>
    <property type="match status" value="1"/>
</dbReference>
<keyword evidence="1" id="KW-0863">Zinc-finger</keyword>
<gene>
    <name evidence="4" type="primary">ZNHIT2</name>
    <name evidence="4" type="ORF">DERP_004219</name>
</gene>
<name>A0ABQ8J8H8_DERPT</name>
<sequence length="468" mass="56123">MNLNLNIFNHKPRTKKPKRFTSIASRNRCCHFCSNQNGRYECSKCHRPYCSIDCFRSKTHQDCSEQFYKRMVLEQLKNDHYSNDREKFMEILRRNQNSADYVDMLKTSDDDDNDDDEVEEIDLDWINDDRMHQFMERIMSICLDDNVDLESIWTDQLTESDRKEFIEIIETNPDYFNRIIPKCQPWWLQKEWQTIVEDIDNEIDLAEKTYPKLIDDQKIEPISKLLSQKTASPLLIHSIVSVCFAYCYLYRSYNGELIIDNDGDQWLIIDKLYHIVPELQPNRSIQTEKPFDTIELLINRMLTIDCDEQQNNNDLLNNINQRKEIIIEIMDDLQIILDWNQPGRRLLIKTTTDEINHQSPKAILLILSDLYRIIDNVRSKVKRSDQKSNHHHHKQLKLLQQKIRFYISFAIEMGREIQRQHWLDALEFHREKLRQEIEQIHNQIINDNDDDDDHQQQKGLKPLIEEIG</sequence>
<keyword evidence="5" id="KW-1185">Reference proteome</keyword>
<evidence type="ECO:0000256" key="1">
    <source>
        <dbReference type="PROSITE-ProRule" id="PRU00453"/>
    </source>
</evidence>
<keyword evidence="1" id="KW-0479">Metal-binding</keyword>
<feature type="region of interest" description="Disordered" evidence="2">
    <location>
        <begin position="444"/>
        <end position="468"/>
    </location>
</feature>
<reference evidence="4 5" key="1">
    <citation type="journal article" date="2018" name="J. Allergy Clin. Immunol.">
        <title>High-quality assembly of Dermatophagoides pteronyssinus genome and transcriptome reveals a wide range of novel allergens.</title>
        <authorList>
            <person name="Liu X.Y."/>
            <person name="Yang K.Y."/>
            <person name="Wang M.Q."/>
            <person name="Kwok J.S."/>
            <person name="Zeng X."/>
            <person name="Yang Z."/>
            <person name="Xiao X.J."/>
            <person name="Lau C.P."/>
            <person name="Li Y."/>
            <person name="Huang Z.M."/>
            <person name="Ba J.G."/>
            <person name="Yim A.K."/>
            <person name="Ouyang C.Y."/>
            <person name="Ngai S.M."/>
            <person name="Chan T.F."/>
            <person name="Leung E.L."/>
            <person name="Liu L."/>
            <person name="Liu Z.G."/>
            <person name="Tsui S.K."/>
        </authorList>
    </citation>
    <scope>NUCLEOTIDE SEQUENCE [LARGE SCALE GENOMIC DNA]</scope>
    <source>
        <strain evidence="4">Derp</strain>
    </source>
</reference>
<dbReference type="PROSITE" id="PS51083">
    <property type="entry name" value="ZF_HIT"/>
    <property type="match status" value="1"/>
</dbReference>
<dbReference type="PANTHER" id="PTHR15555:SF0">
    <property type="entry name" value="ZINC FINGER HIT DOMAIN-CONTAINING PROTEIN 2"/>
    <property type="match status" value="1"/>
</dbReference>
<evidence type="ECO:0000259" key="3">
    <source>
        <dbReference type="PROSITE" id="PS51083"/>
    </source>
</evidence>
<comment type="caution">
    <text evidence="4">The sequence shown here is derived from an EMBL/GenBank/DDBJ whole genome shotgun (WGS) entry which is preliminary data.</text>
</comment>
<dbReference type="InterPro" id="IPR007529">
    <property type="entry name" value="Znf_HIT"/>
</dbReference>
<evidence type="ECO:0000313" key="4">
    <source>
        <dbReference type="EMBL" id="KAH9418891.1"/>
    </source>
</evidence>
<proteinExistence type="predicted"/>
<accession>A0ABQ8J8H8</accession>
<dbReference type="InterPro" id="IPR039646">
    <property type="entry name" value="ZNHIT2"/>
</dbReference>